<reference evidence="1" key="1">
    <citation type="journal article" date="2008" name="BMC Genomics">
        <title>Analysis of 4,664 high-quality sequence-finished poplar full-length cDNA clones and their utility for the discovery of genes responding to insect feeding.</title>
        <authorList>
            <person name="Ralph S.G."/>
            <person name="Chun H.J."/>
            <person name="Cooper D."/>
            <person name="Kirkpatrick R."/>
            <person name="Kolosova N."/>
            <person name="Gunter L."/>
            <person name="Tuskan G.A."/>
            <person name="Douglas C.J."/>
            <person name="Holt R.A."/>
            <person name="Jones S.J."/>
            <person name="Marra M.A."/>
            <person name="Bohlmann J."/>
        </authorList>
    </citation>
    <scope>NUCLEOTIDE SEQUENCE</scope>
    <source>
        <tissue evidence="1">Outer xylem</tissue>
    </source>
</reference>
<sequence>MRGIHERDLHACSCKYHAWDRGKIPRSMTFTGLQIHFCL</sequence>
<organism evidence="1">
    <name type="scientific">Populus trichocarpa</name>
    <name type="common">Western balsam poplar</name>
    <name type="synonym">Populus balsamifera subsp. trichocarpa</name>
    <dbReference type="NCBI Taxonomy" id="3694"/>
    <lineage>
        <taxon>Eukaryota</taxon>
        <taxon>Viridiplantae</taxon>
        <taxon>Streptophyta</taxon>
        <taxon>Embryophyta</taxon>
        <taxon>Tracheophyta</taxon>
        <taxon>Spermatophyta</taxon>
        <taxon>Magnoliopsida</taxon>
        <taxon>eudicotyledons</taxon>
        <taxon>Gunneridae</taxon>
        <taxon>Pentapetalae</taxon>
        <taxon>rosids</taxon>
        <taxon>fabids</taxon>
        <taxon>Malpighiales</taxon>
        <taxon>Salicaceae</taxon>
        <taxon>Saliceae</taxon>
        <taxon>Populus</taxon>
    </lineage>
</organism>
<evidence type="ECO:0000313" key="1">
    <source>
        <dbReference type="EMBL" id="ABK92663.1"/>
    </source>
</evidence>
<dbReference type="EMBL" id="EF144421">
    <property type="protein sequence ID" value="ABK92663.1"/>
    <property type="molecule type" value="mRNA"/>
</dbReference>
<accession>A9P8G0</accession>
<protein>
    <submittedName>
        <fullName evidence="1">Uncharacterized protein</fullName>
    </submittedName>
</protein>
<name>A9P8G0_POPTR</name>
<proteinExistence type="evidence at transcript level"/>
<dbReference type="AlphaFoldDB" id="A9P8G0"/>